<name>A0A5N5SZB8_9CRUS</name>
<feature type="region of interest" description="Disordered" evidence="1">
    <location>
        <begin position="146"/>
        <end position="211"/>
    </location>
</feature>
<dbReference type="GO" id="GO:0031124">
    <property type="term" value="P:mRNA 3'-end processing"/>
    <property type="evidence" value="ECO:0007669"/>
    <property type="project" value="InterPro"/>
</dbReference>
<dbReference type="GO" id="GO:0005849">
    <property type="term" value="C:mRNA cleavage factor complex"/>
    <property type="evidence" value="ECO:0007669"/>
    <property type="project" value="InterPro"/>
</dbReference>
<dbReference type="Proteomes" id="UP000326759">
    <property type="component" value="Unassembled WGS sequence"/>
</dbReference>
<gene>
    <name evidence="4" type="ORF">Anas_00083</name>
</gene>
<feature type="transmembrane region" description="Helical" evidence="2">
    <location>
        <begin position="419"/>
        <end position="447"/>
    </location>
</feature>
<dbReference type="GO" id="GO:0005737">
    <property type="term" value="C:cytoplasm"/>
    <property type="evidence" value="ECO:0007669"/>
    <property type="project" value="TreeGrafter"/>
</dbReference>
<sequence length="525" mass="60173">MMFTLDNLRKINSKLVKVLHRGMQCSSCGLRYPPEGTQQYSHHLDWHFRMNKKQQDSTKKVNTRKFYFTMDDWVQFEEIEDIEERVPSMFEVEGQMNSKSSPNENDDEEEEIPSVAVSSDPSLGVDGINYHPGCHEDHLKAIKQEEERQRKAEEEALRAKLEEEERLKKEAEEEAKKAEEEAKKAEEEAKKAEEEAKKAEEEAKKAEEDAKIAEEEAKIAEEEAKKADEETLMDVDEDIQEIEKVKDEKPKLEIDLTSEEPKLVTEEVKSDEPTDKVKKTSLEKVKDALRNISAISNGLSPFRIKEEPMEGEGEMKIYTPYLQPRILADIPIKMEIEEEEDNLPLSFDVEDDDEDLQEIRVNQNDSWMAPAPITTAETDIASSIDGNTELTTSAEVSVPKIKISVSLPTKMHHRRTFKWGSFFPIIFLIKFIYISLILKILFVNIWFSDGFHFLAVNNGNNNYSSSSEDTSSDDADSWHHPPVDDFIPPPFTVDLTRKPAFRGVQLKNQPIAQRGVEISSLCSIM</sequence>
<proteinExistence type="predicted"/>
<evidence type="ECO:0000259" key="3">
    <source>
        <dbReference type="Pfam" id="PF11526"/>
    </source>
</evidence>
<dbReference type="GO" id="GO:0006369">
    <property type="term" value="P:termination of RNA polymerase II transcription"/>
    <property type="evidence" value="ECO:0007669"/>
    <property type="project" value="InterPro"/>
</dbReference>
<keyword evidence="5" id="KW-1185">Reference proteome</keyword>
<evidence type="ECO:0000313" key="4">
    <source>
        <dbReference type="EMBL" id="KAB7498010.1"/>
    </source>
</evidence>
<organism evidence="4 5">
    <name type="scientific">Armadillidium nasatum</name>
    <dbReference type="NCBI Taxonomy" id="96803"/>
    <lineage>
        <taxon>Eukaryota</taxon>
        <taxon>Metazoa</taxon>
        <taxon>Ecdysozoa</taxon>
        <taxon>Arthropoda</taxon>
        <taxon>Crustacea</taxon>
        <taxon>Multicrustacea</taxon>
        <taxon>Malacostraca</taxon>
        <taxon>Eumalacostraca</taxon>
        <taxon>Peracarida</taxon>
        <taxon>Isopoda</taxon>
        <taxon>Oniscidea</taxon>
        <taxon>Crinocheta</taxon>
        <taxon>Armadillidiidae</taxon>
        <taxon>Armadillidium</taxon>
    </lineage>
</organism>
<evidence type="ECO:0000256" key="2">
    <source>
        <dbReference type="SAM" id="Phobius"/>
    </source>
</evidence>
<protein>
    <recommendedName>
        <fullName evidence="3">Pcf11 Clp1-ID domain-containing protein</fullName>
    </recommendedName>
</protein>
<dbReference type="Pfam" id="PF11526">
    <property type="entry name" value="Pfc11_Clp1_ID"/>
    <property type="match status" value="1"/>
</dbReference>
<dbReference type="PANTHER" id="PTHR15921:SF3">
    <property type="entry name" value="PRE-MRNA CLEAVAGE COMPLEX 2 PROTEIN PCF11"/>
    <property type="match status" value="1"/>
</dbReference>
<evidence type="ECO:0000313" key="5">
    <source>
        <dbReference type="Proteomes" id="UP000326759"/>
    </source>
</evidence>
<comment type="caution">
    <text evidence="4">The sequence shown here is derived from an EMBL/GenBank/DDBJ whole genome shotgun (WGS) entry which is preliminary data.</text>
</comment>
<dbReference type="OrthoDB" id="343582at2759"/>
<feature type="domain" description="Pcf11 Clp1-ID" evidence="3">
    <location>
        <begin position="50"/>
        <end position="86"/>
    </location>
</feature>
<dbReference type="InterPro" id="IPR045154">
    <property type="entry name" value="PCF11-like"/>
</dbReference>
<dbReference type="AlphaFoldDB" id="A0A5N5SZB8"/>
<evidence type="ECO:0000256" key="1">
    <source>
        <dbReference type="SAM" id="MobiDB-lite"/>
    </source>
</evidence>
<accession>A0A5N5SZB8</accession>
<dbReference type="InterPro" id="IPR021605">
    <property type="entry name" value="Pcf11_Clp1-ID"/>
</dbReference>
<dbReference type="GO" id="GO:0003729">
    <property type="term" value="F:mRNA binding"/>
    <property type="evidence" value="ECO:0007669"/>
    <property type="project" value="InterPro"/>
</dbReference>
<keyword evidence="2" id="KW-0812">Transmembrane</keyword>
<feature type="region of interest" description="Disordered" evidence="1">
    <location>
        <begin position="94"/>
        <end position="134"/>
    </location>
</feature>
<keyword evidence="2" id="KW-0472">Membrane</keyword>
<dbReference type="PANTHER" id="PTHR15921">
    <property type="entry name" value="PRE-MRNA CLEAVAGE COMPLEX II"/>
    <property type="match status" value="1"/>
</dbReference>
<reference evidence="4 5" key="1">
    <citation type="journal article" date="2019" name="PLoS Biol.">
        <title>Sex chromosomes control vertical transmission of feminizing Wolbachia symbionts in an isopod.</title>
        <authorList>
            <person name="Becking T."/>
            <person name="Chebbi M.A."/>
            <person name="Giraud I."/>
            <person name="Moumen B."/>
            <person name="Laverre T."/>
            <person name="Caubet Y."/>
            <person name="Peccoud J."/>
            <person name="Gilbert C."/>
            <person name="Cordaux R."/>
        </authorList>
    </citation>
    <scope>NUCLEOTIDE SEQUENCE [LARGE SCALE GENOMIC DNA]</scope>
    <source>
        <strain evidence="4">ANa2</strain>
        <tissue evidence="4">Whole body excluding digestive tract and cuticle</tissue>
    </source>
</reference>
<keyword evidence="2" id="KW-1133">Transmembrane helix</keyword>
<dbReference type="GO" id="GO:0000993">
    <property type="term" value="F:RNA polymerase II complex binding"/>
    <property type="evidence" value="ECO:0007669"/>
    <property type="project" value="InterPro"/>
</dbReference>
<dbReference type="EMBL" id="SEYY01019680">
    <property type="protein sequence ID" value="KAB7498010.1"/>
    <property type="molecule type" value="Genomic_DNA"/>
</dbReference>